<reference evidence="2 3" key="1">
    <citation type="submission" date="2021-11" db="EMBL/GenBank/DDBJ databases">
        <title>Aliifidinibius sp. nov., a new bacterium isolated from saline soil.</title>
        <authorList>
            <person name="Galisteo C."/>
            <person name="De La Haba R."/>
            <person name="Sanchez-Porro C."/>
            <person name="Ventosa A."/>
        </authorList>
    </citation>
    <scope>NUCLEOTIDE SEQUENCE [LARGE SCALE GENOMIC DNA]</scope>
    <source>
        <strain evidence="2 3">KACC 190600</strain>
    </source>
</reference>
<dbReference type="EMBL" id="JAJNDC010000003">
    <property type="protein sequence ID" value="MCW9713775.1"/>
    <property type="molecule type" value="Genomic_DNA"/>
</dbReference>
<protein>
    <recommendedName>
        <fullName evidence="4">DUF4382 domain-containing protein</fullName>
    </recommendedName>
</protein>
<comment type="caution">
    <text evidence="2">The sequence shown here is derived from an EMBL/GenBank/DDBJ whole genome shotgun (WGS) entry which is preliminary data.</text>
</comment>
<evidence type="ECO:0008006" key="4">
    <source>
        <dbReference type="Google" id="ProtNLM"/>
    </source>
</evidence>
<evidence type="ECO:0000313" key="3">
    <source>
        <dbReference type="Proteomes" id="UP001207337"/>
    </source>
</evidence>
<feature type="compositionally biased region" description="Acidic residues" evidence="1">
    <location>
        <begin position="225"/>
        <end position="259"/>
    </location>
</feature>
<proteinExistence type="predicted"/>
<keyword evidence="3" id="KW-1185">Reference proteome</keyword>
<sequence length="259" mass="29124">MYYLDKTLGLTFLATLLLLFTGCNISDPGSSNDRKVSVKMKVQSSATSQKTSQTPSTQAIDSLTEIKLLVEELELESTFDEDSLDFEVDDLIVNLPLDGSEFELTSATVPDGVYDEFEMEMEGPDEDSNVQDPDFYNDSGDDDDDGYSIVIKGVYNGEDFIYRSKEDFELELEFNPPLEISNNTSPSIAINVDPSSWFKDSSGNDLDPNNPDNREKIEENIENSFEVEEDEDEEDEDDEDDDDDSDEDDDNDDDDDSDD</sequence>
<name>A0ABT3Q102_9BACT</name>
<evidence type="ECO:0000313" key="2">
    <source>
        <dbReference type="EMBL" id="MCW9713775.1"/>
    </source>
</evidence>
<dbReference type="RefSeq" id="WP_265790701.1">
    <property type="nucleotide sequence ID" value="NZ_BAABRS010000003.1"/>
</dbReference>
<feature type="region of interest" description="Disordered" evidence="1">
    <location>
        <begin position="194"/>
        <end position="259"/>
    </location>
</feature>
<evidence type="ECO:0000256" key="1">
    <source>
        <dbReference type="SAM" id="MobiDB-lite"/>
    </source>
</evidence>
<gene>
    <name evidence="2" type="ORF">LQ318_12760</name>
</gene>
<dbReference type="PROSITE" id="PS51257">
    <property type="entry name" value="PROKAR_LIPOPROTEIN"/>
    <property type="match status" value="1"/>
</dbReference>
<accession>A0ABT3Q102</accession>
<dbReference type="Proteomes" id="UP001207337">
    <property type="component" value="Unassembled WGS sequence"/>
</dbReference>
<feature type="region of interest" description="Disordered" evidence="1">
    <location>
        <begin position="121"/>
        <end position="146"/>
    </location>
</feature>
<organism evidence="2 3">
    <name type="scientific">Fodinibius salicampi</name>
    <dbReference type="NCBI Taxonomy" id="1920655"/>
    <lineage>
        <taxon>Bacteria</taxon>
        <taxon>Pseudomonadati</taxon>
        <taxon>Balneolota</taxon>
        <taxon>Balneolia</taxon>
        <taxon>Balneolales</taxon>
        <taxon>Balneolaceae</taxon>
        <taxon>Fodinibius</taxon>
    </lineage>
</organism>